<dbReference type="Proteomes" id="UP000005019">
    <property type="component" value="Unassembled WGS sequence"/>
</dbReference>
<comment type="caution">
    <text evidence="1">The sequence shown here is derived from an EMBL/GenBank/DDBJ whole genome shotgun (WGS) entry which is preliminary data.</text>
</comment>
<dbReference type="EMBL" id="AFHG01000036">
    <property type="protein sequence ID" value="EGK72457.1"/>
    <property type="molecule type" value="Genomic_DNA"/>
</dbReference>
<protein>
    <submittedName>
        <fullName evidence="1">Uncharacterized protein</fullName>
    </submittedName>
</protein>
<organism evidence="1 2">
    <name type="scientific">Methyloversatilis universalis (strain ATCC BAA-1314 / DSM 25237 / JCM 13912 / CCUG 52030 / FAM5)</name>
    <dbReference type="NCBI Taxonomy" id="1000565"/>
    <lineage>
        <taxon>Bacteria</taxon>
        <taxon>Pseudomonadati</taxon>
        <taxon>Pseudomonadota</taxon>
        <taxon>Betaproteobacteria</taxon>
        <taxon>Nitrosomonadales</taxon>
        <taxon>Sterolibacteriaceae</taxon>
        <taxon>Methyloversatilis</taxon>
    </lineage>
</organism>
<reference evidence="1 2" key="1">
    <citation type="journal article" date="2011" name="J. Bacteriol.">
        <title>Genome sequence of Methyloversatilis universalis FAM5T, a methylotrophic representative of the order Rhodocyclales.</title>
        <authorList>
            <person name="Kittichotirat W."/>
            <person name="Good N.M."/>
            <person name="Hall R."/>
            <person name="Bringel F."/>
            <person name="Lajus A."/>
            <person name="Medigue C."/>
            <person name="Smalley N.E."/>
            <person name="Beck D."/>
            <person name="Bumgarner R."/>
            <person name="Vuilleumier S."/>
            <person name="Kalyuzhnaya M.G."/>
        </authorList>
    </citation>
    <scope>NUCLEOTIDE SEQUENCE [LARGE SCALE GENOMIC DNA]</scope>
    <source>
        <strain evidence="2">ATCC BAA-1314 / JCM 13912 / FAM5</strain>
    </source>
</reference>
<evidence type="ECO:0000313" key="1">
    <source>
        <dbReference type="EMBL" id="EGK72457.1"/>
    </source>
</evidence>
<accession>F5RAK8</accession>
<dbReference type="RefSeq" id="WP_008059820.1">
    <property type="nucleotide sequence ID" value="NZ_AFHG01000036.1"/>
</dbReference>
<gene>
    <name evidence="1" type="ORF">METUNv1_01222</name>
</gene>
<sequence>MKTEHLLIVAAALFLLYRAGQGAAAAQQSANADPYSYTYP</sequence>
<keyword evidence="2" id="KW-1185">Reference proteome</keyword>
<evidence type="ECO:0000313" key="2">
    <source>
        <dbReference type="Proteomes" id="UP000005019"/>
    </source>
</evidence>
<dbReference type="AlphaFoldDB" id="F5RAK8"/>
<proteinExistence type="predicted"/>
<name>F5RAK8_METUF</name>